<feature type="region of interest" description="Disordered" evidence="1">
    <location>
        <begin position="190"/>
        <end position="210"/>
    </location>
</feature>
<dbReference type="SUPFAM" id="SSF102588">
    <property type="entry name" value="LmbE-like"/>
    <property type="match status" value="1"/>
</dbReference>
<dbReference type="Proteomes" id="UP000216446">
    <property type="component" value="Unassembled WGS sequence"/>
</dbReference>
<dbReference type="NCBIfam" id="TIGR04001">
    <property type="entry name" value="thiol_BshB1"/>
    <property type="match status" value="1"/>
</dbReference>
<name>A0A259U0X9_9BACT</name>
<accession>A0A259U0X9</accession>
<dbReference type="EMBL" id="MQWB01000001">
    <property type="protein sequence ID" value="OZC03498.1"/>
    <property type="molecule type" value="Genomic_DNA"/>
</dbReference>
<dbReference type="GO" id="GO:0016811">
    <property type="term" value="F:hydrolase activity, acting on carbon-nitrogen (but not peptide) bonds, in linear amides"/>
    <property type="evidence" value="ECO:0007669"/>
    <property type="project" value="TreeGrafter"/>
</dbReference>
<evidence type="ECO:0000313" key="2">
    <source>
        <dbReference type="EMBL" id="OZC03498.1"/>
    </source>
</evidence>
<feature type="compositionally biased region" description="Low complexity" evidence="1">
    <location>
        <begin position="197"/>
        <end position="206"/>
    </location>
</feature>
<evidence type="ECO:0000256" key="1">
    <source>
        <dbReference type="SAM" id="MobiDB-lite"/>
    </source>
</evidence>
<dbReference type="InterPro" id="IPR003737">
    <property type="entry name" value="GlcNAc_PI_deacetylase-related"/>
</dbReference>
<sequence>MTQPLDVLALAAHPDDVELCAGGTMCLLHDQGYTTGVVDFTRGELGSRGTPETRAQEAEVASGVLGLSARHNLALPDGDIPNTAEAREALIQRIRLHRPSIVLINAPEDRHPDHPAASRLATDALFYSGLVRIETEWEGEAQEPWRPPHVLHYMQSIPFEPTFVIDVSSVWERRMEALLSYRTQFYTGGDAAESDASEASGETSGESEPETFISNPAFLQWVEARARTYGYRVGATYGEPFLYRHGPVGVTDLVAMLSREPRFR</sequence>
<dbReference type="AlphaFoldDB" id="A0A259U0X9"/>
<protein>
    <submittedName>
        <fullName evidence="2">Bacillithiol biosynthesis deacetylase BshB1</fullName>
    </submittedName>
</protein>
<proteinExistence type="predicted"/>
<keyword evidence="3" id="KW-1185">Reference proteome</keyword>
<organism evidence="2 3">
    <name type="scientific">Rubricoccus marinus</name>
    <dbReference type="NCBI Taxonomy" id="716817"/>
    <lineage>
        <taxon>Bacteria</taxon>
        <taxon>Pseudomonadati</taxon>
        <taxon>Rhodothermota</taxon>
        <taxon>Rhodothermia</taxon>
        <taxon>Rhodothermales</taxon>
        <taxon>Rubricoccaceae</taxon>
        <taxon>Rubricoccus</taxon>
    </lineage>
</organism>
<dbReference type="Pfam" id="PF02585">
    <property type="entry name" value="PIG-L"/>
    <property type="match status" value="1"/>
</dbReference>
<dbReference type="Gene3D" id="3.40.50.10320">
    <property type="entry name" value="LmbE-like"/>
    <property type="match status" value="1"/>
</dbReference>
<dbReference type="InParanoid" id="A0A259U0X9"/>
<dbReference type="PANTHER" id="PTHR12993">
    <property type="entry name" value="N-ACETYLGLUCOSAMINYL-PHOSPHATIDYLINOSITOL DE-N-ACETYLASE-RELATED"/>
    <property type="match status" value="1"/>
</dbReference>
<reference evidence="2 3" key="1">
    <citation type="submission" date="2016-11" db="EMBL/GenBank/DDBJ databases">
        <title>Study of marine rhodopsin-containing bacteria.</title>
        <authorList>
            <person name="Yoshizawa S."/>
            <person name="Kumagai Y."/>
            <person name="Kogure K."/>
        </authorList>
    </citation>
    <scope>NUCLEOTIDE SEQUENCE [LARGE SCALE GENOMIC DNA]</scope>
    <source>
        <strain evidence="2 3">SG-29</strain>
    </source>
</reference>
<dbReference type="RefSeq" id="WP_094548922.1">
    <property type="nucleotide sequence ID" value="NZ_MQWB01000001.1"/>
</dbReference>
<evidence type="ECO:0000313" key="3">
    <source>
        <dbReference type="Proteomes" id="UP000216446"/>
    </source>
</evidence>
<dbReference type="InterPro" id="IPR024078">
    <property type="entry name" value="LmbE-like_dom_sf"/>
</dbReference>
<dbReference type="PANTHER" id="PTHR12993:SF30">
    <property type="entry name" value="N-ACETYL-ALPHA-D-GLUCOSAMINYL L-MALATE DEACETYLASE 1"/>
    <property type="match status" value="1"/>
</dbReference>
<dbReference type="InterPro" id="IPR023842">
    <property type="entry name" value="Bacillithiol_biosynth_BshB1"/>
</dbReference>
<dbReference type="GO" id="GO:0019213">
    <property type="term" value="F:deacetylase activity"/>
    <property type="evidence" value="ECO:0007669"/>
    <property type="project" value="InterPro"/>
</dbReference>
<comment type="caution">
    <text evidence="2">The sequence shown here is derived from an EMBL/GenBank/DDBJ whole genome shotgun (WGS) entry which is preliminary data.</text>
</comment>
<dbReference type="OrthoDB" id="9778719at2"/>
<gene>
    <name evidence="2" type="ORF">BSZ36_11200</name>
</gene>
<dbReference type="GO" id="GO:0071793">
    <property type="term" value="P:bacillithiol biosynthetic process"/>
    <property type="evidence" value="ECO:0007669"/>
    <property type="project" value="InterPro"/>
</dbReference>